<dbReference type="OMA" id="TTLKTQC"/>
<gene>
    <name evidence="6" type="ORF">TCAL_11039</name>
</gene>
<proteinExistence type="inferred from homology"/>
<feature type="compositionally biased region" description="Basic residues" evidence="3">
    <location>
        <begin position="212"/>
        <end position="226"/>
    </location>
</feature>
<reference evidence="6 7" key="1">
    <citation type="journal article" date="2018" name="Nat. Ecol. Evol.">
        <title>Genomic signatures of mitonuclear coevolution across populations of Tigriopus californicus.</title>
        <authorList>
            <person name="Barreto F.S."/>
            <person name="Watson E.T."/>
            <person name="Lima T.G."/>
            <person name="Willett C.S."/>
            <person name="Edmands S."/>
            <person name="Li W."/>
            <person name="Burton R.S."/>
        </authorList>
    </citation>
    <scope>NUCLEOTIDE SEQUENCE [LARGE SCALE GENOMIC DNA]</scope>
    <source>
        <strain evidence="6 7">San Diego</strain>
    </source>
</reference>
<keyword evidence="2 4" id="KW-0732">Signal</keyword>
<sequence length="226" mass="26376">MMPYRTLTWSILLVVTCALSSCSSDQFDEENYGVKYADECEVCKIVSMEITALLAESAHKHEVLETGYSVEKSRTKTKYTQSELRLLETMEAVCERLLTYSVHKERQDWTRFARGTSETFRTLEGLVEKGVKVDIGIPQELWHKPSAEVSYLRTQCEVLIEDHEDKIETWYFKKQESESLEDYLCRQRVLKAKDRSCLDILPAQVKDESKASRQKKKRKKEQKTEL</sequence>
<feature type="signal peptide" evidence="4">
    <location>
        <begin position="1"/>
        <end position="24"/>
    </location>
</feature>
<evidence type="ECO:0000256" key="3">
    <source>
        <dbReference type="SAM" id="MobiDB-lite"/>
    </source>
</evidence>
<comment type="similarity">
    <text evidence="1">Belongs to the canopy family.</text>
</comment>
<dbReference type="AlphaFoldDB" id="A0A553NB36"/>
<dbReference type="EMBL" id="VCGU01000458">
    <property type="protein sequence ID" value="TRY62656.1"/>
    <property type="molecule type" value="Genomic_DNA"/>
</dbReference>
<evidence type="ECO:0000259" key="5">
    <source>
        <dbReference type="Pfam" id="PF11938"/>
    </source>
</evidence>
<protein>
    <recommendedName>
        <fullName evidence="5">DUF3456 domain-containing protein</fullName>
    </recommendedName>
</protein>
<evidence type="ECO:0000313" key="7">
    <source>
        <dbReference type="Proteomes" id="UP000318571"/>
    </source>
</evidence>
<dbReference type="STRING" id="6832.A0A553NB36"/>
<feature type="chain" id="PRO_5021806334" description="DUF3456 domain-containing protein" evidence="4">
    <location>
        <begin position="25"/>
        <end position="226"/>
    </location>
</feature>
<feature type="region of interest" description="Disordered" evidence="3">
    <location>
        <begin position="206"/>
        <end position="226"/>
    </location>
</feature>
<evidence type="ECO:0000256" key="1">
    <source>
        <dbReference type="ARBA" id="ARBA00007285"/>
    </source>
</evidence>
<dbReference type="PROSITE" id="PS51257">
    <property type="entry name" value="PROKAR_LIPOPROTEIN"/>
    <property type="match status" value="1"/>
</dbReference>
<feature type="domain" description="DUF3456" evidence="5">
    <location>
        <begin position="39"/>
        <end position="188"/>
    </location>
</feature>
<name>A0A553NB36_TIGCA</name>
<accession>A0A553NB36</accession>
<keyword evidence="7" id="KW-1185">Reference proteome</keyword>
<dbReference type="InterPro" id="IPR021852">
    <property type="entry name" value="DUF3456"/>
</dbReference>
<dbReference type="Proteomes" id="UP000318571">
    <property type="component" value="Chromosome 10"/>
</dbReference>
<dbReference type="Pfam" id="PF11938">
    <property type="entry name" value="DUF3456"/>
    <property type="match status" value="1"/>
</dbReference>
<comment type="caution">
    <text evidence="6">The sequence shown here is derived from an EMBL/GenBank/DDBJ whole genome shotgun (WGS) entry which is preliminary data.</text>
</comment>
<evidence type="ECO:0000256" key="4">
    <source>
        <dbReference type="SAM" id="SignalP"/>
    </source>
</evidence>
<evidence type="ECO:0000313" key="6">
    <source>
        <dbReference type="EMBL" id="TRY62656.1"/>
    </source>
</evidence>
<evidence type="ECO:0000256" key="2">
    <source>
        <dbReference type="ARBA" id="ARBA00022729"/>
    </source>
</evidence>
<organism evidence="6 7">
    <name type="scientific">Tigriopus californicus</name>
    <name type="common">Marine copepod</name>
    <dbReference type="NCBI Taxonomy" id="6832"/>
    <lineage>
        <taxon>Eukaryota</taxon>
        <taxon>Metazoa</taxon>
        <taxon>Ecdysozoa</taxon>
        <taxon>Arthropoda</taxon>
        <taxon>Crustacea</taxon>
        <taxon>Multicrustacea</taxon>
        <taxon>Hexanauplia</taxon>
        <taxon>Copepoda</taxon>
        <taxon>Harpacticoida</taxon>
        <taxon>Harpacticidae</taxon>
        <taxon>Tigriopus</taxon>
    </lineage>
</organism>
<dbReference type="PANTHER" id="PTHR15382:SF8">
    <property type="entry name" value="CANOPY B"/>
    <property type="match status" value="1"/>
</dbReference>
<dbReference type="PANTHER" id="PTHR15382">
    <property type="entry name" value="CTG4A-RELATED"/>
    <property type="match status" value="1"/>
</dbReference>